<organism evidence="2 3">
    <name type="scientific">Thalassoglobus neptunius</name>
    <dbReference type="NCBI Taxonomy" id="1938619"/>
    <lineage>
        <taxon>Bacteria</taxon>
        <taxon>Pseudomonadati</taxon>
        <taxon>Planctomycetota</taxon>
        <taxon>Planctomycetia</taxon>
        <taxon>Planctomycetales</taxon>
        <taxon>Planctomycetaceae</taxon>
        <taxon>Thalassoglobus</taxon>
    </lineage>
</organism>
<evidence type="ECO:0000256" key="1">
    <source>
        <dbReference type="SAM" id="Phobius"/>
    </source>
</evidence>
<proteinExistence type="predicted"/>
<keyword evidence="1" id="KW-0472">Membrane</keyword>
<dbReference type="Proteomes" id="UP000317243">
    <property type="component" value="Unassembled WGS sequence"/>
</dbReference>
<dbReference type="RefSeq" id="WP_146512454.1">
    <property type="nucleotide sequence ID" value="NZ_SIHI01000070.1"/>
</dbReference>
<name>A0A5C5VK35_9PLAN</name>
<keyword evidence="1" id="KW-1133">Transmembrane helix</keyword>
<dbReference type="OrthoDB" id="210010at2"/>
<evidence type="ECO:0000313" key="2">
    <source>
        <dbReference type="EMBL" id="TWT38300.1"/>
    </source>
</evidence>
<feature type="transmembrane region" description="Helical" evidence="1">
    <location>
        <begin position="244"/>
        <end position="264"/>
    </location>
</feature>
<gene>
    <name evidence="2" type="ORF">KOR42_51810</name>
</gene>
<accession>A0A5C5VK35</accession>
<comment type="caution">
    <text evidence="2">The sequence shown here is derived from an EMBL/GenBank/DDBJ whole genome shotgun (WGS) entry which is preliminary data.</text>
</comment>
<sequence length="297" mass="33195">MLTERLSQNRFGTCRFRSRFNRALILQVAVWMIAVLLAPTCNHILAQEITVSPTSEHSSDEVPSASEDAIPGLSNVEDDSWLNSDDNIPYYALLHKAAETSPSVLQAEANTFLKARKEESKLPTFIDMIRNPAAFRGQPVSLSGHILQVIDFPAEENEFGIDRLYEAALFTDDSLSHPTTVVFLDKPENLTLGSQLVEDVSVNGYFLKTYWYNSNDDHTRKAPLILAKTISVRERAPSAATESWSTMIAISVLAAIGVLSLIVFRSQLKDQHRLRSAQRNRIDNETITFPDQDSTTL</sequence>
<dbReference type="EMBL" id="SIHI01000070">
    <property type="protein sequence ID" value="TWT38300.1"/>
    <property type="molecule type" value="Genomic_DNA"/>
</dbReference>
<feature type="transmembrane region" description="Helical" evidence="1">
    <location>
        <begin position="20"/>
        <end position="38"/>
    </location>
</feature>
<reference evidence="2 3" key="1">
    <citation type="submission" date="2019-02" db="EMBL/GenBank/DDBJ databases">
        <title>Deep-cultivation of Planctomycetes and their phenomic and genomic characterization uncovers novel biology.</title>
        <authorList>
            <person name="Wiegand S."/>
            <person name="Jogler M."/>
            <person name="Boedeker C."/>
            <person name="Pinto D."/>
            <person name="Vollmers J."/>
            <person name="Rivas-Marin E."/>
            <person name="Kohn T."/>
            <person name="Peeters S.H."/>
            <person name="Heuer A."/>
            <person name="Rast P."/>
            <person name="Oberbeckmann S."/>
            <person name="Bunk B."/>
            <person name="Jeske O."/>
            <person name="Meyerdierks A."/>
            <person name="Storesund J.E."/>
            <person name="Kallscheuer N."/>
            <person name="Luecker S."/>
            <person name="Lage O.M."/>
            <person name="Pohl T."/>
            <person name="Merkel B.J."/>
            <person name="Hornburger P."/>
            <person name="Mueller R.-W."/>
            <person name="Bruemmer F."/>
            <person name="Labrenz M."/>
            <person name="Spormann A.M."/>
            <person name="Op Den Camp H."/>
            <person name="Overmann J."/>
            <person name="Amann R."/>
            <person name="Jetten M.S.M."/>
            <person name="Mascher T."/>
            <person name="Medema M.H."/>
            <person name="Devos D.P."/>
            <person name="Kaster A.-K."/>
            <person name="Ovreas L."/>
            <person name="Rohde M."/>
            <person name="Galperin M.Y."/>
            <person name="Jogler C."/>
        </authorList>
    </citation>
    <scope>NUCLEOTIDE SEQUENCE [LARGE SCALE GENOMIC DNA]</scope>
    <source>
        <strain evidence="2 3">KOR42</strain>
    </source>
</reference>
<protein>
    <submittedName>
        <fullName evidence="2">Uncharacterized protein</fullName>
    </submittedName>
</protein>
<keyword evidence="3" id="KW-1185">Reference proteome</keyword>
<evidence type="ECO:0000313" key="3">
    <source>
        <dbReference type="Proteomes" id="UP000317243"/>
    </source>
</evidence>
<keyword evidence="1" id="KW-0812">Transmembrane</keyword>
<dbReference type="AlphaFoldDB" id="A0A5C5VK35"/>